<dbReference type="Proteomes" id="UP000631114">
    <property type="component" value="Unassembled WGS sequence"/>
</dbReference>
<dbReference type="GO" id="GO:0007129">
    <property type="term" value="P:homologous chromosome pairing at meiosis"/>
    <property type="evidence" value="ECO:0007669"/>
    <property type="project" value="UniProtKB-ARBA"/>
</dbReference>
<evidence type="ECO:0000256" key="5">
    <source>
        <dbReference type="ARBA" id="ARBA00023306"/>
    </source>
</evidence>
<sequence length="552" mass="63930">MQMIDDQIISDNKDNLDKKNVTVEDGIVRWHWATFGRHYYTQYDYEKKTISNLSYSNHHHHHHHHHNADELSLTSFHQQQAVSVSSSSSCFPGEIVSSWVSVDRSENNKKPRSNRLKRRIDTDETQSDDQVNNKKGIIELSETSCVESCSTTSVFFDKEVLLIEANKSVSLSEVSCIQQTDNNNNTSITIFSDEAPLQSNVESTVDQKPKDLIEYNLVCSENFSSYSEEEFSTNSEFESELFPKSSSCYDYFSDYTPSMLIDSYESSSQSDWETNLTPPVYFPLFAQYSKQFSKLNASSSSIPLSEQIPDEFTLLKFENEEYEESYRKFRSRERKLVLNDYVEQYFSTTEFGKLVLQQRIKMVNWIVEESNVRELQSETMFLGVSLLDRFLDRGFFKQKRKLQLLGIACLSLATRLEENQPYNCVRQSTFNVGKNTYSKSEVVGMEWLVQEVLNFQCFLPTIYNFLWFYLKAARANGEVDKTAKYLAVLSLLDHERLCYWPSTVAAGLVILASLSANQESSCQWVMETHVRTKNDDLPECIQSLEWLVKYVC</sequence>
<dbReference type="PANTHER" id="PTHR10177">
    <property type="entry name" value="CYCLINS"/>
    <property type="match status" value="1"/>
</dbReference>
<reference evidence="9 10" key="1">
    <citation type="submission" date="2020-10" db="EMBL/GenBank/DDBJ databases">
        <title>The Coptis chinensis genome and diversification of protoberbering-type alkaloids.</title>
        <authorList>
            <person name="Wang B."/>
            <person name="Shu S."/>
            <person name="Song C."/>
            <person name="Liu Y."/>
        </authorList>
    </citation>
    <scope>NUCLEOTIDE SEQUENCE [LARGE SCALE GENOMIC DNA]</scope>
    <source>
        <strain evidence="9">HL-2020</strain>
        <tissue evidence="9">Leaf</tissue>
    </source>
</reference>
<dbReference type="FunFam" id="1.10.472.10:FF:000100">
    <property type="entry name" value="Cyclin-SDS"/>
    <property type="match status" value="1"/>
</dbReference>
<organism evidence="9 10">
    <name type="scientific">Coptis chinensis</name>
    <dbReference type="NCBI Taxonomy" id="261450"/>
    <lineage>
        <taxon>Eukaryota</taxon>
        <taxon>Viridiplantae</taxon>
        <taxon>Streptophyta</taxon>
        <taxon>Embryophyta</taxon>
        <taxon>Tracheophyta</taxon>
        <taxon>Spermatophyta</taxon>
        <taxon>Magnoliopsida</taxon>
        <taxon>Ranunculales</taxon>
        <taxon>Ranunculaceae</taxon>
        <taxon>Coptidoideae</taxon>
        <taxon>Coptis</taxon>
    </lineage>
</organism>
<dbReference type="InterPro" id="IPR006671">
    <property type="entry name" value="Cyclin_N"/>
</dbReference>
<dbReference type="OrthoDB" id="5590282at2759"/>
<evidence type="ECO:0000259" key="8">
    <source>
        <dbReference type="SMART" id="SM00385"/>
    </source>
</evidence>
<dbReference type="InterPro" id="IPR036915">
    <property type="entry name" value="Cyclin-like_sf"/>
</dbReference>
<evidence type="ECO:0000256" key="4">
    <source>
        <dbReference type="ARBA" id="ARBA00023254"/>
    </source>
</evidence>
<dbReference type="AlphaFoldDB" id="A0A835IWX7"/>
<dbReference type="SUPFAM" id="SSF47954">
    <property type="entry name" value="Cyclin-like"/>
    <property type="match status" value="2"/>
</dbReference>
<keyword evidence="2" id="KW-0132">Cell division</keyword>
<name>A0A835IWX7_9MAGN</name>
<comment type="caution">
    <text evidence="9">The sequence shown here is derived from an EMBL/GenBank/DDBJ whole genome shotgun (WGS) entry which is preliminary data.</text>
</comment>
<dbReference type="Gene3D" id="1.10.472.10">
    <property type="entry name" value="Cyclin-like"/>
    <property type="match status" value="2"/>
</dbReference>
<dbReference type="SMART" id="SM00385">
    <property type="entry name" value="CYCLIN"/>
    <property type="match status" value="1"/>
</dbReference>
<dbReference type="InterPro" id="IPR013763">
    <property type="entry name" value="Cyclin-like_dom"/>
</dbReference>
<keyword evidence="10" id="KW-1185">Reference proteome</keyword>
<dbReference type="InterPro" id="IPR004367">
    <property type="entry name" value="Cyclin_C-dom"/>
</dbReference>
<keyword evidence="4" id="KW-0469">Meiosis</keyword>
<dbReference type="PROSITE" id="PS00292">
    <property type="entry name" value="CYCLINS"/>
    <property type="match status" value="1"/>
</dbReference>
<keyword evidence="5" id="KW-0131">Cell cycle</keyword>
<evidence type="ECO:0000256" key="2">
    <source>
        <dbReference type="ARBA" id="ARBA00022618"/>
    </source>
</evidence>
<evidence type="ECO:0000256" key="7">
    <source>
        <dbReference type="SAM" id="MobiDB-lite"/>
    </source>
</evidence>
<protein>
    <recommendedName>
        <fullName evidence="8">Cyclin-like domain-containing protein</fullName>
    </recommendedName>
</protein>
<dbReference type="InterPro" id="IPR048258">
    <property type="entry name" value="Cyclins_cyclin-box"/>
</dbReference>
<dbReference type="EMBL" id="JADFTS010000001">
    <property type="protein sequence ID" value="KAF9625234.1"/>
    <property type="molecule type" value="Genomic_DNA"/>
</dbReference>
<evidence type="ECO:0000256" key="3">
    <source>
        <dbReference type="ARBA" id="ARBA00023127"/>
    </source>
</evidence>
<comment type="similarity">
    <text evidence="1 6">Belongs to the cyclin family.</text>
</comment>
<dbReference type="Pfam" id="PF02984">
    <property type="entry name" value="Cyclin_C"/>
    <property type="match status" value="1"/>
</dbReference>
<dbReference type="CDD" id="cd20721">
    <property type="entry name" value="CYCLIN_SDS-like_rpt2"/>
    <property type="match status" value="1"/>
</dbReference>
<evidence type="ECO:0000313" key="10">
    <source>
        <dbReference type="Proteomes" id="UP000631114"/>
    </source>
</evidence>
<evidence type="ECO:0000256" key="6">
    <source>
        <dbReference type="RuleBase" id="RU000383"/>
    </source>
</evidence>
<dbReference type="Gene3D" id="3.30.310.50">
    <property type="entry name" value="Alpha-D-phosphohexomutase, C-terminal domain"/>
    <property type="match status" value="1"/>
</dbReference>
<accession>A0A835IWX7</accession>
<dbReference type="InterPro" id="IPR039361">
    <property type="entry name" value="Cyclin"/>
</dbReference>
<gene>
    <name evidence="9" type="ORF">IFM89_020820</name>
</gene>
<keyword evidence="3 6" id="KW-0195">Cyclin</keyword>
<evidence type="ECO:0000256" key="1">
    <source>
        <dbReference type="ARBA" id="ARBA00008742"/>
    </source>
</evidence>
<evidence type="ECO:0000313" key="9">
    <source>
        <dbReference type="EMBL" id="KAF9625234.1"/>
    </source>
</evidence>
<feature type="domain" description="Cyclin-like" evidence="8">
    <location>
        <begin position="364"/>
        <end position="451"/>
    </location>
</feature>
<feature type="region of interest" description="Disordered" evidence="7">
    <location>
        <begin position="103"/>
        <end position="130"/>
    </location>
</feature>
<dbReference type="GO" id="GO:0051301">
    <property type="term" value="P:cell division"/>
    <property type="evidence" value="ECO:0007669"/>
    <property type="project" value="UniProtKB-KW"/>
</dbReference>
<dbReference type="Pfam" id="PF00134">
    <property type="entry name" value="Cyclin_N"/>
    <property type="match status" value="1"/>
</dbReference>
<proteinExistence type="inferred from homology"/>